<keyword evidence="3" id="KW-1185">Reference proteome</keyword>
<feature type="chain" id="PRO_5031384612" evidence="1">
    <location>
        <begin position="26"/>
        <end position="137"/>
    </location>
</feature>
<organism evidence="2 3">
    <name type="scientific">Puniceicoccus vermicola</name>
    <dbReference type="NCBI Taxonomy" id="388746"/>
    <lineage>
        <taxon>Bacteria</taxon>
        <taxon>Pseudomonadati</taxon>
        <taxon>Verrucomicrobiota</taxon>
        <taxon>Opitutia</taxon>
        <taxon>Puniceicoccales</taxon>
        <taxon>Puniceicoccaceae</taxon>
        <taxon>Puniceicoccus</taxon>
    </lineage>
</organism>
<dbReference type="PROSITE" id="PS51257">
    <property type="entry name" value="PROKAR_LIPOPROTEIN"/>
    <property type="match status" value="1"/>
</dbReference>
<dbReference type="InterPro" id="IPR010824">
    <property type="entry name" value="DUF1425"/>
</dbReference>
<dbReference type="CDD" id="cd09030">
    <property type="entry name" value="DUF1425"/>
    <property type="match status" value="1"/>
</dbReference>
<dbReference type="AlphaFoldDB" id="A0A7X1B1V1"/>
<evidence type="ECO:0000256" key="1">
    <source>
        <dbReference type="SAM" id="SignalP"/>
    </source>
</evidence>
<proteinExistence type="predicted"/>
<dbReference type="Pfam" id="PF07233">
    <property type="entry name" value="DUF1425"/>
    <property type="match status" value="1"/>
</dbReference>
<dbReference type="InterPro" id="IPR038483">
    <property type="entry name" value="YcfL-like_sf"/>
</dbReference>
<keyword evidence="1" id="KW-0732">Signal</keyword>
<comment type="caution">
    <text evidence="2">The sequence shown here is derived from an EMBL/GenBank/DDBJ whole genome shotgun (WGS) entry which is preliminary data.</text>
</comment>
<sequence length="137" mass="14967">MKTFATLTLLASLLFAAGCSTPVNTIDKTNPDATPTVVDSRVDIYDNNLAKRLKLVGVNEAQVGDLLQIQVTMQNIQVKPRSFAYQFQWIRQNGMVVTSPAPIWTPSHVEGGQTVAVSAVAPNPNVVDFRLSLREID</sequence>
<accession>A0A7X1B1V1</accession>
<evidence type="ECO:0000313" key="3">
    <source>
        <dbReference type="Proteomes" id="UP000525652"/>
    </source>
</evidence>
<evidence type="ECO:0000313" key="2">
    <source>
        <dbReference type="EMBL" id="MBC2604090.1"/>
    </source>
</evidence>
<feature type="signal peptide" evidence="1">
    <location>
        <begin position="1"/>
        <end position="25"/>
    </location>
</feature>
<dbReference type="RefSeq" id="WP_185694707.1">
    <property type="nucleotide sequence ID" value="NZ_JACHVA010000138.1"/>
</dbReference>
<gene>
    <name evidence="2" type="ORF">H5P30_20090</name>
</gene>
<protein>
    <submittedName>
        <fullName evidence="2">DUF1425 domain-containing protein</fullName>
    </submittedName>
</protein>
<dbReference type="EMBL" id="JACHVA010000138">
    <property type="protein sequence ID" value="MBC2604090.1"/>
    <property type="molecule type" value="Genomic_DNA"/>
</dbReference>
<dbReference type="Proteomes" id="UP000525652">
    <property type="component" value="Unassembled WGS sequence"/>
</dbReference>
<reference evidence="2 3" key="1">
    <citation type="submission" date="2020-07" db="EMBL/GenBank/DDBJ databases">
        <authorList>
            <person name="Feng X."/>
        </authorList>
    </citation>
    <scope>NUCLEOTIDE SEQUENCE [LARGE SCALE GENOMIC DNA]</scope>
    <source>
        <strain evidence="2 3">JCM14086</strain>
    </source>
</reference>
<name>A0A7X1B1V1_9BACT</name>
<dbReference type="Gene3D" id="2.60.40.3230">
    <property type="match status" value="1"/>
</dbReference>